<proteinExistence type="predicted"/>
<gene>
    <name evidence="1" type="ORF">Loak_0100</name>
</gene>
<dbReference type="GO" id="GO:0016603">
    <property type="term" value="F:glutaminyl-peptide cyclotransferase activity"/>
    <property type="evidence" value="ECO:0007669"/>
    <property type="project" value="InterPro"/>
</dbReference>
<protein>
    <submittedName>
        <fullName evidence="1">Glutamine cyclotransferase</fullName>
    </submittedName>
</protein>
<dbReference type="PANTHER" id="PTHR31270:SF1">
    <property type="entry name" value="GLUTAMINYL-PEPTIDE CYCLOTRANSFERASE"/>
    <property type="match status" value="1"/>
</dbReference>
<dbReference type="PATRIC" id="fig|29423.5.peg.105"/>
<dbReference type="EMBL" id="LNYP01000002">
    <property type="protein sequence ID" value="KTD44589.1"/>
    <property type="molecule type" value="Genomic_DNA"/>
</dbReference>
<dbReference type="InterPro" id="IPR011044">
    <property type="entry name" value="Quino_amine_DH_bsu"/>
</dbReference>
<dbReference type="Pfam" id="PF05096">
    <property type="entry name" value="Glu_cyclase_2"/>
    <property type="match status" value="1"/>
</dbReference>
<dbReference type="Proteomes" id="UP000054858">
    <property type="component" value="Unassembled WGS sequence"/>
</dbReference>
<organism evidence="1 2">
    <name type="scientific">Legionella oakridgensis</name>
    <dbReference type="NCBI Taxonomy" id="29423"/>
    <lineage>
        <taxon>Bacteria</taxon>
        <taxon>Pseudomonadati</taxon>
        <taxon>Pseudomonadota</taxon>
        <taxon>Gammaproteobacteria</taxon>
        <taxon>Legionellales</taxon>
        <taxon>Legionellaceae</taxon>
        <taxon>Legionella</taxon>
    </lineage>
</organism>
<dbReference type="RefSeq" id="WP_051399018.1">
    <property type="nucleotide sequence ID" value="NZ_LCUA01000010.1"/>
</dbReference>
<accession>A0A0W0XJ04</accession>
<sequence>MKKIFELNWFRYSHLVLISLTCFACGSRQTDSWTAPPTITQTSLQRQLFSTHIAKYDFEIVETYPHAHHFTQGLVLDKHDLYESSGLYKHSKLQKIDLSTGKIIQTLPLAPHFFAEGLTLLNNQLYQLTYREQTAFVYHKKSLALQKTFRYSGPGWGLTSDSKQLIMSNGSEVLTFLDPKTFKPSKMLTAKINNQPLISLNELEFIQGKIYANVWPTSIIVILSPETGQVEGWLDIQALKPATYVCPSTICVANGIAYDKGTNTLLVTGKFWPKLYRIKLIDQRT</sequence>
<dbReference type="PANTHER" id="PTHR31270">
    <property type="entry name" value="GLUTAMINYL-PEPTIDE CYCLOTRANSFERASE"/>
    <property type="match status" value="1"/>
</dbReference>
<dbReference type="AlphaFoldDB" id="A0A0W0XJ04"/>
<evidence type="ECO:0000313" key="2">
    <source>
        <dbReference type="Proteomes" id="UP000054858"/>
    </source>
</evidence>
<dbReference type="SUPFAM" id="SSF50969">
    <property type="entry name" value="YVTN repeat-like/Quinoprotein amine dehydrogenase"/>
    <property type="match status" value="1"/>
</dbReference>
<evidence type="ECO:0000313" key="1">
    <source>
        <dbReference type="EMBL" id="KTD44589.1"/>
    </source>
</evidence>
<name>A0A0W0XJ04_9GAMM</name>
<dbReference type="InterPro" id="IPR007788">
    <property type="entry name" value="QCT"/>
</dbReference>
<keyword evidence="1" id="KW-0808">Transferase</keyword>
<reference evidence="1 2" key="1">
    <citation type="submission" date="2015-11" db="EMBL/GenBank/DDBJ databases">
        <title>Genomic analysis of 38 Legionella species identifies large and diverse effector repertoires.</title>
        <authorList>
            <person name="Burstein D."/>
            <person name="Amaro F."/>
            <person name="Zusman T."/>
            <person name="Lifshitz Z."/>
            <person name="Cohen O."/>
            <person name="Gilbert J.A."/>
            <person name="Pupko T."/>
            <person name="Shuman H.A."/>
            <person name="Segal G."/>
        </authorList>
    </citation>
    <scope>NUCLEOTIDE SEQUENCE [LARGE SCALE GENOMIC DNA]</scope>
    <source>
        <strain evidence="1 2">Oak Ridge-10</strain>
    </source>
</reference>
<comment type="caution">
    <text evidence="1">The sequence shown here is derived from an EMBL/GenBank/DDBJ whole genome shotgun (WGS) entry which is preliminary data.</text>
</comment>